<proteinExistence type="predicted"/>
<dbReference type="EMBL" id="JACHMO010000001">
    <property type="protein sequence ID" value="MBB5803241.1"/>
    <property type="molecule type" value="Genomic_DNA"/>
</dbReference>
<dbReference type="InterPro" id="IPR002477">
    <property type="entry name" value="Peptidoglycan-bd-like"/>
</dbReference>
<dbReference type="RefSeq" id="WP_184920490.1">
    <property type="nucleotide sequence ID" value="NZ_JACHMO010000001.1"/>
</dbReference>
<accession>A0A7W9HJN7</accession>
<dbReference type="Pfam" id="PF01471">
    <property type="entry name" value="PG_binding_1"/>
    <property type="match status" value="1"/>
</dbReference>
<feature type="domain" description="Peptidoglycan binding-like" evidence="2">
    <location>
        <begin position="74"/>
        <end position="130"/>
    </location>
</feature>
<dbReference type="AlphaFoldDB" id="A0A7W9HJN7"/>
<evidence type="ECO:0000313" key="4">
    <source>
        <dbReference type="Proteomes" id="UP000552097"/>
    </source>
</evidence>
<dbReference type="Gene3D" id="1.10.101.10">
    <property type="entry name" value="PGBD-like superfamily/PGBD"/>
    <property type="match status" value="1"/>
</dbReference>
<dbReference type="InterPro" id="IPR036366">
    <property type="entry name" value="PGBDSf"/>
</dbReference>
<feature type="chain" id="PRO_5030899819" evidence="1">
    <location>
        <begin position="33"/>
        <end position="149"/>
    </location>
</feature>
<feature type="signal peptide" evidence="1">
    <location>
        <begin position="1"/>
        <end position="32"/>
    </location>
</feature>
<evidence type="ECO:0000313" key="3">
    <source>
        <dbReference type="EMBL" id="MBB5803241.1"/>
    </source>
</evidence>
<comment type="caution">
    <text evidence="3">The sequence shown here is derived from an EMBL/GenBank/DDBJ whole genome shotgun (WGS) entry which is preliminary data.</text>
</comment>
<protein>
    <submittedName>
        <fullName evidence="3">Peptidoglycan hydrolase-like protein with peptidoglycan-binding domain</fullName>
    </submittedName>
</protein>
<keyword evidence="4" id="KW-1185">Reference proteome</keyword>
<keyword evidence="1" id="KW-0732">Signal</keyword>
<dbReference type="GO" id="GO:0016787">
    <property type="term" value="F:hydrolase activity"/>
    <property type="evidence" value="ECO:0007669"/>
    <property type="project" value="UniProtKB-KW"/>
</dbReference>
<dbReference type="InterPro" id="IPR036365">
    <property type="entry name" value="PGBD-like_sf"/>
</dbReference>
<dbReference type="SUPFAM" id="SSF47090">
    <property type="entry name" value="PGBD-like"/>
    <property type="match status" value="1"/>
</dbReference>
<evidence type="ECO:0000256" key="1">
    <source>
        <dbReference type="SAM" id="SignalP"/>
    </source>
</evidence>
<reference evidence="3 4" key="1">
    <citation type="submission" date="2020-08" db="EMBL/GenBank/DDBJ databases">
        <title>Sequencing the genomes of 1000 actinobacteria strains.</title>
        <authorList>
            <person name="Klenk H.-P."/>
        </authorList>
    </citation>
    <scope>NUCLEOTIDE SEQUENCE [LARGE SCALE GENOMIC DNA]</scope>
    <source>
        <strain evidence="3 4">DSM 45486</strain>
    </source>
</reference>
<gene>
    <name evidence="3" type="ORF">F4560_003009</name>
</gene>
<name>A0A7W9HJN7_9PSEU</name>
<organism evidence="3 4">
    <name type="scientific">Saccharothrix ecbatanensis</name>
    <dbReference type="NCBI Taxonomy" id="1105145"/>
    <lineage>
        <taxon>Bacteria</taxon>
        <taxon>Bacillati</taxon>
        <taxon>Actinomycetota</taxon>
        <taxon>Actinomycetes</taxon>
        <taxon>Pseudonocardiales</taxon>
        <taxon>Pseudonocardiaceae</taxon>
        <taxon>Saccharothrix</taxon>
    </lineage>
</organism>
<keyword evidence="3" id="KW-0378">Hydrolase</keyword>
<sequence length="149" mass="15349">MGKFKSRWFVSAVSMAMLGAGLATLTAAPANAAVSCTHAITISSDPSGSYAIVPGVSNGVSWAPGECHLSEGSSGAGVKAMQRGLNSCYGAGLTADGQFGPKTRSALIAVQKRIGVSADGIFGPNTRGTMRWMAYTNDTLLGCRYFKYA</sequence>
<dbReference type="Proteomes" id="UP000552097">
    <property type="component" value="Unassembled WGS sequence"/>
</dbReference>
<evidence type="ECO:0000259" key="2">
    <source>
        <dbReference type="Pfam" id="PF01471"/>
    </source>
</evidence>